<reference evidence="4 5" key="1">
    <citation type="journal article" date="2013" name="Genome Announc.">
        <title>Draft Genome Sequence of Indibacter alkaliphilus Strain LW1T, Isolated from Lonar Lake, a Haloalkaline Lake in the Buldana District of Maharashtra, India.</title>
        <authorList>
            <person name="Singh A."/>
            <person name="Kumar Jangir P."/>
            <person name="Sharma R."/>
            <person name="Singh A."/>
            <person name="Kumar Pinnaka A."/>
            <person name="Shivaji S."/>
        </authorList>
    </citation>
    <scope>NUCLEOTIDE SEQUENCE [LARGE SCALE GENOMIC DNA]</scope>
    <source>
        <strain evidence="5">CCUG 57479 / KCTC 22604 / LW1</strain>
    </source>
</reference>
<evidence type="ECO:0000313" key="5">
    <source>
        <dbReference type="Proteomes" id="UP000006073"/>
    </source>
</evidence>
<organism evidence="4 5">
    <name type="scientific">Indibacter alkaliphilus (strain CCUG 57479 / KCTC 22604 / LW1)</name>
    <dbReference type="NCBI Taxonomy" id="1189612"/>
    <lineage>
        <taxon>Bacteria</taxon>
        <taxon>Pseudomonadati</taxon>
        <taxon>Bacteroidota</taxon>
        <taxon>Cytophagia</taxon>
        <taxon>Cytophagales</taxon>
        <taxon>Cyclobacteriaceae</taxon>
    </lineage>
</organism>
<dbReference type="Pfam" id="PF13432">
    <property type="entry name" value="TPR_16"/>
    <property type="match status" value="2"/>
</dbReference>
<gene>
    <name evidence="4" type="ORF">A33Q_3102</name>
</gene>
<feature type="repeat" description="TPR" evidence="3">
    <location>
        <begin position="130"/>
        <end position="163"/>
    </location>
</feature>
<keyword evidence="1" id="KW-0677">Repeat</keyword>
<dbReference type="PROSITE" id="PS50005">
    <property type="entry name" value="TPR"/>
    <property type="match status" value="4"/>
</dbReference>
<sequence length="312" mass="36464">MKNQKAIYLIIAFLVVVLSGCDNTEDKKGRFLLKGNEKLKENDTRSALEMYSEALKIDPDYRDARLNRGIVYQRLARLDEAIRDYSYILAQLPEDSLTLFQRGLAYLDNGEIYKSQADAETILESYPEYWKGYFLHGLVQEQFKNHDSALDSFGKALSLEPNNPDLMVNQATIFYYKKNYDEAIRILTKAEQLNPKEANIFNLRSMIAFENKAYEEALDWVEKAIANNPRQAFFYNNRGLYRLFTCDLEKGLDDINYSIKQDPKNLYALRNKGIYYVMKSEKELALRYLEDLYSKVPEMEMVQNYLEKAHAL</sequence>
<proteinExistence type="predicted"/>
<dbReference type="OrthoDB" id="1523318at2"/>
<keyword evidence="5" id="KW-1185">Reference proteome</keyword>
<accession>S2DFB6</accession>
<evidence type="ECO:0000256" key="1">
    <source>
        <dbReference type="ARBA" id="ARBA00022737"/>
    </source>
</evidence>
<keyword evidence="2 3" id="KW-0802">TPR repeat</keyword>
<dbReference type="InterPro" id="IPR050498">
    <property type="entry name" value="Ycf3"/>
</dbReference>
<dbReference type="PANTHER" id="PTHR44858">
    <property type="entry name" value="TETRATRICOPEPTIDE REPEAT PROTEIN 6"/>
    <property type="match status" value="1"/>
</dbReference>
<dbReference type="eggNOG" id="COG0457">
    <property type="taxonomic scope" value="Bacteria"/>
</dbReference>
<name>S2DFB6_INDAL</name>
<dbReference type="PANTHER" id="PTHR44858:SF1">
    <property type="entry name" value="UDP-N-ACETYLGLUCOSAMINE--PEPTIDE N-ACETYLGLUCOSAMINYLTRANSFERASE SPINDLY-RELATED"/>
    <property type="match status" value="1"/>
</dbReference>
<comment type="caution">
    <text evidence="4">The sequence shown here is derived from an EMBL/GenBank/DDBJ whole genome shotgun (WGS) entry which is preliminary data.</text>
</comment>
<dbReference type="InterPro" id="IPR011990">
    <property type="entry name" value="TPR-like_helical_dom_sf"/>
</dbReference>
<dbReference type="AlphaFoldDB" id="S2DFB6"/>
<protein>
    <submittedName>
        <fullName evidence="4">TPR repeat protein</fullName>
    </submittedName>
</protein>
<dbReference type="Proteomes" id="UP000006073">
    <property type="component" value="Unassembled WGS sequence"/>
</dbReference>
<evidence type="ECO:0000313" key="4">
    <source>
        <dbReference type="EMBL" id="EOZ95740.1"/>
    </source>
</evidence>
<feature type="repeat" description="TPR" evidence="3">
    <location>
        <begin position="62"/>
        <end position="95"/>
    </location>
</feature>
<evidence type="ECO:0000256" key="2">
    <source>
        <dbReference type="ARBA" id="ARBA00022803"/>
    </source>
</evidence>
<dbReference type="GO" id="GO:0046813">
    <property type="term" value="P:receptor-mediated virion attachment to host cell"/>
    <property type="evidence" value="ECO:0007669"/>
    <property type="project" value="TreeGrafter"/>
</dbReference>
<dbReference type="EMBL" id="ALWO02000037">
    <property type="protein sequence ID" value="EOZ95740.1"/>
    <property type="molecule type" value="Genomic_DNA"/>
</dbReference>
<dbReference type="Pfam" id="PF13414">
    <property type="entry name" value="TPR_11"/>
    <property type="match status" value="1"/>
</dbReference>
<dbReference type="InterPro" id="IPR019734">
    <property type="entry name" value="TPR_rpt"/>
</dbReference>
<evidence type="ECO:0000256" key="3">
    <source>
        <dbReference type="PROSITE-ProRule" id="PRU00339"/>
    </source>
</evidence>
<dbReference type="SUPFAM" id="SSF48452">
    <property type="entry name" value="TPR-like"/>
    <property type="match status" value="2"/>
</dbReference>
<dbReference type="Gene3D" id="1.25.40.10">
    <property type="entry name" value="Tetratricopeptide repeat domain"/>
    <property type="match status" value="3"/>
</dbReference>
<dbReference type="PROSITE" id="PS51257">
    <property type="entry name" value="PROKAR_LIPOPROTEIN"/>
    <property type="match status" value="1"/>
</dbReference>
<dbReference type="RefSeq" id="WP_009033502.1">
    <property type="nucleotide sequence ID" value="NZ_ALWO02000037.1"/>
</dbReference>
<dbReference type="SMART" id="SM00028">
    <property type="entry name" value="TPR"/>
    <property type="match status" value="8"/>
</dbReference>
<dbReference type="STRING" id="1189612.A33Q_3102"/>
<feature type="repeat" description="TPR" evidence="3">
    <location>
        <begin position="164"/>
        <end position="197"/>
    </location>
</feature>
<dbReference type="GO" id="GO:0009279">
    <property type="term" value="C:cell outer membrane"/>
    <property type="evidence" value="ECO:0007669"/>
    <property type="project" value="TreeGrafter"/>
</dbReference>
<feature type="repeat" description="TPR" evidence="3">
    <location>
        <begin position="28"/>
        <end position="61"/>
    </location>
</feature>